<protein>
    <recommendedName>
        <fullName evidence="1">Cyclic nucleotide-binding domain-containing protein</fullName>
    </recommendedName>
</protein>
<evidence type="ECO:0000313" key="2">
    <source>
        <dbReference type="EMBL" id="PCI30725.1"/>
    </source>
</evidence>
<dbReference type="PROSITE" id="PS50042">
    <property type="entry name" value="CNMP_BINDING_3"/>
    <property type="match status" value="1"/>
</dbReference>
<dbReference type="Gene3D" id="2.160.20.80">
    <property type="entry name" value="E3 ubiquitin-protein ligase SopA"/>
    <property type="match status" value="1"/>
</dbReference>
<dbReference type="Pfam" id="PF00805">
    <property type="entry name" value="Pentapeptide"/>
    <property type="match status" value="2"/>
</dbReference>
<accession>A0A2A4TC62</accession>
<dbReference type="CDD" id="cd00038">
    <property type="entry name" value="CAP_ED"/>
    <property type="match status" value="1"/>
</dbReference>
<dbReference type="InterPro" id="IPR018488">
    <property type="entry name" value="cNMP-bd_CS"/>
</dbReference>
<comment type="caution">
    <text evidence="2">The sequence shown here is derived from an EMBL/GenBank/DDBJ whole genome shotgun (WGS) entry which is preliminary data.</text>
</comment>
<dbReference type="InterPro" id="IPR000595">
    <property type="entry name" value="cNMP-bd_dom"/>
</dbReference>
<evidence type="ECO:0000259" key="1">
    <source>
        <dbReference type="PROSITE" id="PS50042"/>
    </source>
</evidence>
<evidence type="ECO:0000313" key="3">
    <source>
        <dbReference type="Proteomes" id="UP000218113"/>
    </source>
</evidence>
<dbReference type="AlphaFoldDB" id="A0A2A4TC62"/>
<dbReference type="Gene3D" id="2.60.120.10">
    <property type="entry name" value="Jelly Rolls"/>
    <property type="match status" value="1"/>
</dbReference>
<sequence>MQLSKEIFVKLKESVAFFSSFSTGELIALLKLAKTETFEEEDVIFKENTRGDKMYIILNGVVRISRNIGKNQEEILVKLKPGACFGEMGVIDQSPRSASATVEGGKAILLSIRENLLSEHNVLLAYKLYKNFSLMLAERLRETNDKFQNASAGDRNASSQLRTLIKKQLDKGGSLAGANLKGVDLSETFMNNANLEGAILVQAKLTGTRCKQTVFKNANFTNSEWNAITFDRTNFEGADFTATKFTDVKFQSCNFKDAKFIGAELTDAQIDELPDDVSSKPSR</sequence>
<dbReference type="SUPFAM" id="SSF51206">
    <property type="entry name" value="cAMP-binding domain-like"/>
    <property type="match status" value="1"/>
</dbReference>
<name>A0A2A4TC62_9DELT</name>
<proteinExistence type="predicted"/>
<dbReference type="Pfam" id="PF00027">
    <property type="entry name" value="cNMP_binding"/>
    <property type="match status" value="1"/>
</dbReference>
<dbReference type="PANTHER" id="PTHR23011:SF28">
    <property type="entry name" value="CYCLIC NUCLEOTIDE-BINDING DOMAIN CONTAINING PROTEIN"/>
    <property type="match status" value="1"/>
</dbReference>
<reference evidence="3" key="1">
    <citation type="submission" date="2017-08" db="EMBL/GenBank/DDBJ databases">
        <title>A dynamic microbial community with high functional redundancy inhabits the cold, oxic subseafloor aquifer.</title>
        <authorList>
            <person name="Tully B.J."/>
            <person name="Wheat C.G."/>
            <person name="Glazer B.T."/>
            <person name="Huber J.A."/>
        </authorList>
    </citation>
    <scope>NUCLEOTIDE SEQUENCE [LARGE SCALE GENOMIC DNA]</scope>
</reference>
<dbReference type="Proteomes" id="UP000218113">
    <property type="component" value="Unassembled WGS sequence"/>
</dbReference>
<dbReference type="InterPro" id="IPR001646">
    <property type="entry name" value="5peptide_repeat"/>
</dbReference>
<dbReference type="EMBL" id="NVSR01000002">
    <property type="protein sequence ID" value="PCI30725.1"/>
    <property type="molecule type" value="Genomic_DNA"/>
</dbReference>
<feature type="domain" description="Cyclic nucleotide-binding" evidence="1">
    <location>
        <begin position="17"/>
        <end position="102"/>
    </location>
</feature>
<gene>
    <name evidence="2" type="ORF">COB67_00820</name>
</gene>
<dbReference type="SMART" id="SM00100">
    <property type="entry name" value="cNMP"/>
    <property type="match status" value="1"/>
</dbReference>
<organism evidence="2 3">
    <name type="scientific">SAR324 cluster bacterium</name>
    <dbReference type="NCBI Taxonomy" id="2024889"/>
    <lineage>
        <taxon>Bacteria</taxon>
        <taxon>Deltaproteobacteria</taxon>
        <taxon>SAR324 cluster</taxon>
    </lineage>
</organism>
<dbReference type="PROSITE" id="PS00889">
    <property type="entry name" value="CNMP_BINDING_2"/>
    <property type="match status" value="1"/>
</dbReference>
<dbReference type="InterPro" id="IPR014710">
    <property type="entry name" value="RmlC-like_jellyroll"/>
</dbReference>
<dbReference type="InterPro" id="IPR018490">
    <property type="entry name" value="cNMP-bd_dom_sf"/>
</dbReference>
<dbReference type="PANTHER" id="PTHR23011">
    <property type="entry name" value="CYCLIC NUCLEOTIDE-BINDING DOMAIN CONTAINING PROTEIN"/>
    <property type="match status" value="1"/>
</dbReference>
<dbReference type="SUPFAM" id="SSF141571">
    <property type="entry name" value="Pentapeptide repeat-like"/>
    <property type="match status" value="1"/>
</dbReference>